<comment type="caution">
    <text evidence="2">The sequence shown here is derived from an EMBL/GenBank/DDBJ whole genome shotgun (WGS) entry which is preliminary data.</text>
</comment>
<feature type="non-terminal residue" evidence="2">
    <location>
        <position position="89"/>
    </location>
</feature>
<dbReference type="AlphaFoldDB" id="A0AAD8EIL2"/>
<accession>A0AAD8EIL2</accession>
<protein>
    <submittedName>
        <fullName evidence="2">Uncharacterized protein</fullName>
    </submittedName>
</protein>
<dbReference type="Proteomes" id="UP001233999">
    <property type="component" value="Unassembled WGS sequence"/>
</dbReference>
<evidence type="ECO:0000313" key="2">
    <source>
        <dbReference type="EMBL" id="KAJ9591284.1"/>
    </source>
</evidence>
<sequence length="89" mass="10166">IDVLSEDLGSTRYLEVRYVSRCQTRVVAWSEVAEGVRCRTPPPTFDIVNSSFNKKSNTYEINDGDSRSNDNHANRCHISSRNMISKSKR</sequence>
<proteinExistence type="predicted"/>
<name>A0AAD8EIL2_DIPPU</name>
<feature type="compositionally biased region" description="Polar residues" evidence="1">
    <location>
        <begin position="77"/>
        <end position="89"/>
    </location>
</feature>
<gene>
    <name evidence="2" type="ORF">L9F63_002187</name>
</gene>
<dbReference type="EMBL" id="JASPKZ010003877">
    <property type="protein sequence ID" value="KAJ9591284.1"/>
    <property type="molecule type" value="Genomic_DNA"/>
</dbReference>
<evidence type="ECO:0000256" key="1">
    <source>
        <dbReference type="SAM" id="MobiDB-lite"/>
    </source>
</evidence>
<evidence type="ECO:0000313" key="3">
    <source>
        <dbReference type="Proteomes" id="UP001233999"/>
    </source>
</evidence>
<feature type="non-terminal residue" evidence="2">
    <location>
        <position position="1"/>
    </location>
</feature>
<reference evidence="2" key="2">
    <citation type="submission" date="2023-05" db="EMBL/GenBank/DDBJ databases">
        <authorList>
            <person name="Fouks B."/>
        </authorList>
    </citation>
    <scope>NUCLEOTIDE SEQUENCE</scope>
    <source>
        <strain evidence="2">Stay&amp;Tobe</strain>
        <tissue evidence="2">Testes</tissue>
    </source>
</reference>
<keyword evidence="3" id="KW-1185">Reference proteome</keyword>
<reference evidence="2" key="1">
    <citation type="journal article" date="2023" name="IScience">
        <title>Live-bearing cockroach genome reveals convergent evolutionary mechanisms linked to viviparity in insects and beyond.</title>
        <authorList>
            <person name="Fouks B."/>
            <person name="Harrison M.C."/>
            <person name="Mikhailova A.A."/>
            <person name="Marchal E."/>
            <person name="English S."/>
            <person name="Carruthers M."/>
            <person name="Jennings E.C."/>
            <person name="Chiamaka E.L."/>
            <person name="Frigard R.A."/>
            <person name="Pippel M."/>
            <person name="Attardo G.M."/>
            <person name="Benoit J.B."/>
            <person name="Bornberg-Bauer E."/>
            <person name="Tobe S.S."/>
        </authorList>
    </citation>
    <scope>NUCLEOTIDE SEQUENCE</scope>
    <source>
        <strain evidence="2">Stay&amp;Tobe</strain>
    </source>
</reference>
<feature type="region of interest" description="Disordered" evidence="1">
    <location>
        <begin position="59"/>
        <end position="89"/>
    </location>
</feature>
<organism evidence="2 3">
    <name type="scientific">Diploptera punctata</name>
    <name type="common">Pacific beetle cockroach</name>
    <dbReference type="NCBI Taxonomy" id="6984"/>
    <lineage>
        <taxon>Eukaryota</taxon>
        <taxon>Metazoa</taxon>
        <taxon>Ecdysozoa</taxon>
        <taxon>Arthropoda</taxon>
        <taxon>Hexapoda</taxon>
        <taxon>Insecta</taxon>
        <taxon>Pterygota</taxon>
        <taxon>Neoptera</taxon>
        <taxon>Polyneoptera</taxon>
        <taxon>Dictyoptera</taxon>
        <taxon>Blattodea</taxon>
        <taxon>Blaberoidea</taxon>
        <taxon>Blaberidae</taxon>
        <taxon>Diplopterinae</taxon>
        <taxon>Diploptera</taxon>
    </lineage>
</organism>
<feature type="compositionally biased region" description="Basic and acidic residues" evidence="1">
    <location>
        <begin position="64"/>
        <end position="73"/>
    </location>
</feature>